<dbReference type="EMBL" id="PETL01000042">
    <property type="protein sequence ID" value="PIV64707.1"/>
    <property type="molecule type" value="Genomic_DNA"/>
</dbReference>
<evidence type="ECO:0000313" key="18">
    <source>
        <dbReference type="EMBL" id="PIV64707.1"/>
    </source>
</evidence>
<dbReference type="PRINTS" id="PR00095">
    <property type="entry name" value="ANTSNTHASEI"/>
</dbReference>
<dbReference type="EC" id="4.1.3.27" evidence="5 15"/>
<evidence type="ECO:0000256" key="13">
    <source>
        <dbReference type="ARBA" id="ARBA00025634"/>
    </source>
</evidence>
<dbReference type="Pfam" id="PF00425">
    <property type="entry name" value="Chorismate_bind"/>
    <property type="match status" value="1"/>
</dbReference>
<dbReference type="SUPFAM" id="SSF56322">
    <property type="entry name" value="ADC synthase"/>
    <property type="match status" value="1"/>
</dbReference>
<dbReference type="UniPathway" id="UPA00035">
    <property type="reaction ID" value="UER00040"/>
</dbReference>
<protein>
    <recommendedName>
        <fullName evidence="6 15">Anthranilate synthase component 1</fullName>
        <ecNumber evidence="5 15">4.1.3.27</ecNumber>
    </recommendedName>
</protein>
<evidence type="ECO:0000313" key="19">
    <source>
        <dbReference type="Proteomes" id="UP000228886"/>
    </source>
</evidence>
<comment type="catalytic activity">
    <reaction evidence="14 15">
        <text>chorismate + L-glutamine = anthranilate + pyruvate + L-glutamate + H(+)</text>
        <dbReference type="Rhea" id="RHEA:21732"/>
        <dbReference type="ChEBI" id="CHEBI:15361"/>
        <dbReference type="ChEBI" id="CHEBI:15378"/>
        <dbReference type="ChEBI" id="CHEBI:16567"/>
        <dbReference type="ChEBI" id="CHEBI:29748"/>
        <dbReference type="ChEBI" id="CHEBI:29985"/>
        <dbReference type="ChEBI" id="CHEBI:58359"/>
        <dbReference type="EC" id="4.1.3.27"/>
    </reaction>
</comment>
<evidence type="ECO:0000259" key="17">
    <source>
        <dbReference type="Pfam" id="PF04715"/>
    </source>
</evidence>
<keyword evidence="8 15" id="KW-0479">Metal-binding</keyword>
<accession>A0A2M7EAE4</accession>
<dbReference type="AlphaFoldDB" id="A0A2M7EAE4"/>
<keyword evidence="9 15" id="KW-0822">Tryptophan biosynthesis</keyword>
<comment type="pathway">
    <text evidence="2 15">Amino-acid biosynthesis; L-tryptophan biosynthesis; L-tryptophan from chorismate: step 1/5.</text>
</comment>
<feature type="domain" description="Anthranilate synthase component I N-terminal" evidence="17">
    <location>
        <begin position="28"/>
        <end position="166"/>
    </location>
</feature>
<dbReference type="PANTHER" id="PTHR11236">
    <property type="entry name" value="AMINOBENZOATE/ANTHRANILATE SYNTHASE"/>
    <property type="match status" value="1"/>
</dbReference>
<evidence type="ECO:0000256" key="10">
    <source>
        <dbReference type="ARBA" id="ARBA00022842"/>
    </source>
</evidence>
<evidence type="ECO:0000256" key="15">
    <source>
        <dbReference type="RuleBase" id="RU364045"/>
    </source>
</evidence>
<evidence type="ECO:0000256" key="12">
    <source>
        <dbReference type="ARBA" id="ARBA00023239"/>
    </source>
</evidence>
<evidence type="ECO:0000256" key="8">
    <source>
        <dbReference type="ARBA" id="ARBA00022723"/>
    </source>
</evidence>
<comment type="similarity">
    <text evidence="3 15">Belongs to the anthranilate synthase component I family.</text>
</comment>
<dbReference type="InterPro" id="IPR005256">
    <property type="entry name" value="Anth_synth_I_PabB"/>
</dbReference>
<evidence type="ECO:0000256" key="1">
    <source>
        <dbReference type="ARBA" id="ARBA00001946"/>
    </source>
</evidence>
<evidence type="ECO:0000256" key="3">
    <source>
        <dbReference type="ARBA" id="ARBA00009562"/>
    </source>
</evidence>
<dbReference type="Proteomes" id="UP000228886">
    <property type="component" value="Unassembled WGS sequence"/>
</dbReference>
<keyword evidence="11 15" id="KW-0057">Aromatic amino acid biosynthesis</keyword>
<dbReference type="PANTHER" id="PTHR11236:SF48">
    <property type="entry name" value="ISOCHORISMATE SYNTHASE MENF"/>
    <property type="match status" value="1"/>
</dbReference>
<evidence type="ECO:0000256" key="5">
    <source>
        <dbReference type="ARBA" id="ARBA00012266"/>
    </source>
</evidence>
<evidence type="ECO:0000256" key="9">
    <source>
        <dbReference type="ARBA" id="ARBA00022822"/>
    </source>
</evidence>
<evidence type="ECO:0000259" key="16">
    <source>
        <dbReference type="Pfam" id="PF00425"/>
    </source>
</evidence>
<sequence length="491" mass="55973">MYYPDLKEFKKLAKKGNLVPVSREILADLETPVSAFKKLGRSDYIYLLESVEGEERFARYSFLGDNPFLIFKSRGRNIEIREEGKIQRITGEPLDVLKRLMHKFKVVEIPRLPRFSGGAVGYLGYDLVRFFEELPEKNPDDLKLPETYLVFTDTLLIFDHFKHRIKIISNSHINDGNLSECYQKAVNKIDNIIAKLKSPLIPLAKSSFSKEQKISFSSNFSRSSFIKKVKCAKEYIKSGEIIQVVISQRFETKIRRAESFDLYRALRSINPSPYMYYLKFKDLKIIGSSPEILVRLEGDKVTIRPIAGTRRRGKDEKEDKSLERELINDKKERAEHIMLVDLGRNDAGRVCRHSSIKVDELMKVERYSHVMHLVSNISGKIKKDKDQFDLLKASFPAGTVTGAPKIRAMEIIEELEPVRRGPYAGAVGYFAFSGNLDACITIRTLIVKGVTVYLQAGAGIVADSVPEREYTETKNKAKALMEAIKLAEEGL</sequence>
<evidence type="ECO:0000256" key="6">
    <source>
        <dbReference type="ARBA" id="ARBA00020653"/>
    </source>
</evidence>
<comment type="subunit">
    <text evidence="4 15">Heterotetramer consisting of two non-identical subunits: a beta subunit (TrpG) and a large alpha subunit (TrpE).</text>
</comment>
<dbReference type="GO" id="GO:0046872">
    <property type="term" value="F:metal ion binding"/>
    <property type="evidence" value="ECO:0007669"/>
    <property type="project" value="UniProtKB-KW"/>
</dbReference>
<evidence type="ECO:0000256" key="2">
    <source>
        <dbReference type="ARBA" id="ARBA00004873"/>
    </source>
</evidence>
<name>A0A2M7EAE4_9BACT</name>
<dbReference type="InterPro" id="IPR015890">
    <property type="entry name" value="Chorismate_C"/>
</dbReference>
<feature type="domain" description="Chorismate-utilising enzyme C-terminal" evidence="16">
    <location>
        <begin position="222"/>
        <end position="476"/>
    </location>
</feature>
<dbReference type="InterPro" id="IPR005801">
    <property type="entry name" value="ADC_synthase"/>
</dbReference>
<proteinExistence type="inferred from homology"/>
<evidence type="ECO:0000256" key="7">
    <source>
        <dbReference type="ARBA" id="ARBA00022605"/>
    </source>
</evidence>
<keyword evidence="10 15" id="KW-0460">Magnesium</keyword>
<comment type="caution">
    <text evidence="18">The sequence shown here is derived from an EMBL/GenBank/DDBJ whole genome shotgun (WGS) entry which is preliminary data.</text>
</comment>
<evidence type="ECO:0000256" key="4">
    <source>
        <dbReference type="ARBA" id="ARBA00011575"/>
    </source>
</evidence>
<dbReference type="InterPro" id="IPR006805">
    <property type="entry name" value="Anth_synth_I_N"/>
</dbReference>
<reference evidence="19" key="1">
    <citation type="submission" date="2017-09" db="EMBL/GenBank/DDBJ databases">
        <title>Depth-based differentiation of microbial function through sediment-hosted aquifers and enrichment of novel symbionts in the deep terrestrial subsurface.</title>
        <authorList>
            <person name="Probst A.J."/>
            <person name="Ladd B."/>
            <person name="Jarett J.K."/>
            <person name="Geller-Mcgrath D.E."/>
            <person name="Sieber C.M.K."/>
            <person name="Emerson J.B."/>
            <person name="Anantharaman K."/>
            <person name="Thomas B.C."/>
            <person name="Malmstrom R."/>
            <person name="Stieglmeier M."/>
            <person name="Klingl A."/>
            <person name="Woyke T."/>
            <person name="Ryan C.M."/>
            <person name="Banfield J.F."/>
        </authorList>
    </citation>
    <scope>NUCLEOTIDE SEQUENCE [LARGE SCALE GENOMIC DNA]</scope>
</reference>
<dbReference type="NCBIfam" id="TIGR00564">
    <property type="entry name" value="trpE_most"/>
    <property type="match status" value="1"/>
</dbReference>
<keyword evidence="12 15" id="KW-0456">Lyase</keyword>
<dbReference type="InterPro" id="IPR019999">
    <property type="entry name" value="Anth_synth_I-like"/>
</dbReference>
<gene>
    <name evidence="15 18" type="primary">trpE</name>
    <name evidence="18" type="ORF">COS11_00795</name>
</gene>
<comment type="cofactor">
    <cofactor evidence="1 15">
        <name>Mg(2+)</name>
        <dbReference type="ChEBI" id="CHEBI:18420"/>
    </cofactor>
</comment>
<keyword evidence="7 15" id="KW-0028">Amino-acid biosynthesis</keyword>
<comment type="function">
    <text evidence="13 15">Part of a heterotetrameric complex that catalyzes the two-step biosynthesis of anthranilate, an intermediate in the biosynthesis of L-tryptophan. In the first step, the glutamine-binding beta subunit (TrpG) of anthranilate synthase (AS) provides the glutamine amidotransferase activity which generates ammonia as a substrate that, along with chorismate, is used in the second step, catalyzed by the large alpha subunit of AS (TrpE) to produce anthranilate. In the absence of TrpG, TrpE can synthesize anthranilate directly from chorismate and high concentrations of ammonia.</text>
</comment>
<evidence type="ECO:0000256" key="11">
    <source>
        <dbReference type="ARBA" id="ARBA00023141"/>
    </source>
</evidence>
<evidence type="ECO:0000256" key="14">
    <source>
        <dbReference type="ARBA" id="ARBA00047683"/>
    </source>
</evidence>
<dbReference type="GO" id="GO:0000162">
    <property type="term" value="P:L-tryptophan biosynthetic process"/>
    <property type="evidence" value="ECO:0007669"/>
    <property type="project" value="UniProtKB-UniPathway"/>
</dbReference>
<dbReference type="GO" id="GO:0004049">
    <property type="term" value="F:anthranilate synthase activity"/>
    <property type="evidence" value="ECO:0007669"/>
    <property type="project" value="UniProtKB-EC"/>
</dbReference>
<dbReference type="Gene3D" id="3.60.120.10">
    <property type="entry name" value="Anthranilate synthase"/>
    <property type="match status" value="1"/>
</dbReference>
<organism evidence="18 19">
    <name type="scientific">bacterium (Candidatus Ratteibacteria) CG01_land_8_20_14_3_00_40_19</name>
    <dbReference type="NCBI Taxonomy" id="2014290"/>
    <lineage>
        <taxon>Bacteria</taxon>
        <taxon>Candidatus Ratteibacteria</taxon>
    </lineage>
</organism>
<dbReference type="Pfam" id="PF04715">
    <property type="entry name" value="Anth_synt_I_N"/>
    <property type="match status" value="1"/>
</dbReference>